<proteinExistence type="predicted"/>
<accession>A0A1E5RNP6</accession>
<gene>
    <name evidence="4" type="ORF">AWRI3579_g893</name>
</gene>
<protein>
    <submittedName>
        <fullName evidence="4">tRNA (Guanosine(18)-2'-O)-methyltransferase</fullName>
    </submittedName>
</protein>
<evidence type="ECO:0000256" key="2">
    <source>
        <dbReference type="ARBA" id="ARBA00022679"/>
    </source>
</evidence>
<dbReference type="FunFam" id="3.40.1280.10:FF:000022">
    <property type="entry name" value="Trm3p"/>
    <property type="match status" value="1"/>
</dbReference>
<dbReference type="InterPro" id="IPR001537">
    <property type="entry name" value="SpoU_MeTrfase"/>
</dbReference>
<dbReference type="GO" id="GO:0003723">
    <property type="term" value="F:RNA binding"/>
    <property type="evidence" value="ECO:0007669"/>
    <property type="project" value="InterPro"/>
</dbReference>
<dbReference type="GO" id="GO:0016423">
    <property type="term" value="F:tRNA (guanine) methyltransferase activity"/>
    <property type="evidence" value="ECO:0007669"/>
    <property type="project" value="InterPro"/>
</dbReference>
<dbReference type="STRING" id="56408.A0A1E5RNP6"/>
<feature type="domain" description="tRNA/rRNA methyltransferase SpoU type" evidence="3">
    <location>
        <begin position="1342"/>
        <end position="1485"/>
    </location>
</feature>
<evidence type="ECO:0000256" key="1">
    <source>
        <dbReference type="ARBA" id="ARBA00022603"/>
    </source>
</evidence>
<dbReference type="PANTHER" id="PTHR12029:SF11">
    <property type="entry name" value="METHYLTRANSFERASE TARBP1-RELATED"/>
    <property type="match status" value="1"/>
</dbReference>
<dbReference type="CDD" id="cd18091">
    <property type="entry name" value="SpoU-like_TRM3-like"/>
    <property type="match status" value="1"/>
</dbReference>
<dbReference type="GO" id="GO:0030488">
    <property type="term" value="P:tRNA methylation"/>
    <property type="evidence" value="ECO:0007669"/>
    <property type="project" value="InterPro"/>
</dbReference>
<dbReference type="SUPFAM" id="SSF75217">
    <property type="entry name" value="alpha/beta knot"/>
    <property type="match status" value="1"/>
</dbReference>
<dbReference type="OrthoDB" id="241340at2759"/>
<dbReference type="InterPro" id="IPR029028">
    <property type="entry name" value="Alpha/beta_knot_MTases"/>
</dbReference>
<evidence type="ECO:0000259" key="3">
    <source>
        <dbReference type="Pfam" id="PF00588"/>
    </source>
</evidence>
<dbReference type="EMBL" id="LPNM01000005">
    <property type="protein sequence ID" value="OEJ88303.1"/>
    <property type="molecule type" value="Genomic_DNA"/>
</dbReference>
<dbReference type="InterPro" id="IPR044748">
    <property type="entry name" value="Trm3/TARBP1_C"/>
</dbReference>
<comment type="caution">
    <text evidence="4">The sequence shown here is derived from an EMBL/GenBank/DDBJ whole genome shotgun (WGS) entry which is preliminary data.</text>
</comment>
<dbReference type="PANTHER" id="PTHR12029">
    <property type="entry name" value="RNA METHYLTRANSFERASE"/>
    <property type="match status" value="1"/>
</dbReference>
<sequence length="1492" mass="171642">MSAATENFTSSAALLAKYLPQDEQKKLITDLIQNEQYFELENVLHSVDFLPGVIEETAPVVSEKVIEKLSKFVLVTSTDDAGPSSKVSDVTLSYLSEIIKFFPSVFNQLNDFIVGSILLYITNNKFTLFHPAFEAQFVNLVVSSSSIQSAHGNTENKEVDITKLFDFLEKVFLNFENYCNKTLDKLLLLLINCKNDQISTLSSKLTRWRTTSILSYVALDQEMDQFVWSLIPYVLSPTVNENQKPFVKKNTYSVWLRLLMKMFPLVKPKKSSDQQTITDNSKAFCNFLETENYWHLIQFGLSQDSAEIRKISLSILKVTLQACTSVPFYMDLKIENSCIKVHPSKNTNQWKKFTTLYEIVAVDTALNQFKDATQDFLDLFKSSGVSMIEPSWGLIILSTGMKSSMEGVRKYSLQLLFLIQDRAVFHSKLDELQTVFLPCAMIAANFDITSTPETTTQFSCPYGEKFLQFVKDLITSSYSNNGDISANTEQKNNVLDCLLQTLCDFKSSYDPARLYLTLGIYQALLSLSSSFSTTDLLLNNTHIEMLEQAVFKVECEDKLFEMVLQITALKMMCFYNTNIETSSPYQWLSVITSHAKKFGYEFLEYVLEDLREFCVVNFKETNFAASTINSQDTVFSVLAYCLFSEFDRDTFEITPEFLLELSKIDTLPKFNKENLQLITEVYNGNAITTKNDISSLLQAVENVNWNTFQLSQIEQILLSSPFDPPQFSNLVYLYEKVLKESMQYPSLKLEDLLKYYNRVVEHAEKNKHLNSKHKDFWFKTYFQLVQLYIKSNGISDIEELQKIFLVMKKNLRDNGNYLANLEMINICKYLFDKIIVFDSKYDQLVCDDMRFVLNEIWEIVSCERLVLNQRALHLTFIQTFFHKQMLHRCNSKTVDSSSKHELITNLITNGNQIIDASITRRTLLPLLSKQLLNYVTSNAEKSENHIWLIELFKHGMLTCPADANVYKFKELMGTVFDAQFSNEFKYFFPQGLYQHIYGEPEIMGKVSLVGCVLKSSKEFQQALLEDLFSKEVNMFKAIKRNDGNEEMQRIIKWQMATLVLPNADNDILENHVCDQLIPSLINDESSPSCRYYSEWIVAFSIVKKQHDTENKNLTHLMNMFQNENIIDSPVWLVSCVRVLFLIMSYLDDLTLVKQFLTILISHCTSNKPLIRHFCNSLILSVWPKFKDVLHENNELELYQILGKLYEFSKQIQVHGQYRSGDANVWDLFKDLTLTNIFGGLIYKISDHEVPFYIDARYFESKLGSLNLNTSIQLGIDDKSSWLKKRNTKLHHEETMNFKKTILTDTLDASKNSTPLQTKSGAWNLVFDVDNKKSNANIERSDLIVMASLVDKPPNLGGICRLCDVLGCGLLTVDDIKVKSHPQFKNVAVTADKWMPMEQVKIDEIVEFLTQKKKEGYTLIGLEQTDKSVKLDNNYKFPKKTVIVLGIEAFGIPGYILEHLDLCLEIQQFGVIRSMNIQTATAVICYAYTIQHM</sequence>
<reference evidence="5" key="1">
    <citation type="journal article" date="2016" name="Genome Announc.">
        <title>Genome sequences of three species of Hanseniaspora isolated from spontaneous wine fermentations.</title>
        <authorList>
            <person name="Sternes P.R."/>
            <person name="Lee D."/>
            <person name="Kutyna D.R."/>
            <person name="Borneman A.R."/>
        </authorList>
    </citation>
    <scope>NUCLEOTIDE SEQUENCE [LARGE SCALE GENOMIC DNA]</scope>
    <source>
        <strain evidence="5">AWRI3579</strain>
    </source>
</reference>
<keyword evidence="2 4" id="KW-0808">Transferase</keyword>
<dbReference type="InParanoid" id="A0A1E5RNP6"/>
<organism evidence="4 5">
    <name type="scientific">Hanseniaspora osmophila</name>
    <dbReference type="NCBI Taxonomy" id="56408"/>
    <lineage>
        <taxon>Eukaryota</taxon>
        <taxon>Fungi</taxon>
        <taxon>Dikarya</taxon>
        <taxon>Ascomycota</taxon>
        <taxon>Saccharomycotina</taxon>
        <taxon>Saccharomycetes</taxon>
        <taxon>Saccharomycodales</taxon>
        <taxon>Saccharomycodaceae</taxon>
        <taxon>Hanseniaspora</taxon>
    </lineage>
</organism>
<evidence type="ECO:0000313" key="4">
    <source>
        <dbReference type="EMBL" id="OEJ88303.1"/>
    </source>
</evidence>
<dbReference type="FunCoup" id="A0A1E5RNP6">
    <property type="interactions" value="184"/>
</dbReference>
<dbReference type="InterPro" id="IPR045330">
    <property type="entry name" value="TRM3/TARBP1"/>
</dbReference>
<keyword evidence="5" id="KW-1185">Reference proteome</keyword>
<dbReference type="Proteomes" id="UP000095728">
    <property type="component" value="Unassembled WGS sequence"/>
</dbReference>
<dbReference type="Gene3D" id="3.40.1280.10">
    <property type="match status" value="1"/>
</dbReference>
<dbReference type="Pfam" id="PF00588">
    <property type="entry name" value="SpoU_methylase"/>
    <property type="match status" value="1"/>
</dbReference>
<name>A0A1E5RNP6_9ASCO</name>
<dbReference type="InterPro" id="IPR029026">
    <property type="entry name" value="tRNA_m1G_MTases_N"/>
</dbReference>
<evidence type="ECO:0000313" key="5">
    <source>
        <dbReference type="Proteomes" id="UP000095728"/>
    </source>
</evidence>
<keyword evidence="1 4" id="KW-0489">Methyltransferase</keyword>